<dbReference type="EMBL" id="CP096040">
    <property type="protein sequence ID" value="USQ95712.1"/>
    <property type="molecule type" value="Genomic_DNA"/>
</dbReference>
<evidence type="ECO:0000259" key="1">
    <source>
        <dbReference type="PROSITE" id="PS51186"/>
    </source>
</evidence>
<dbReference type="PANTHER" id="PTHR43792:SF1">
    <property type="entry name" value="N-ACETYLTRANSFERASE DOMAIN-CONTAINING PROTEIN"/>
    <property type="match status" value="1"/>
</dbReference>
<dbReference type="PROSITE" id="PS51186">
    <property type="entry name" value="GNAT"/>
    <property type="match status" value="1"/>
</dbReference>
<dbReference type="Gene3D" id="3.40.630.30">
    <property type="match status" value="1"/>
</dbReference>
<sequence length="175" mass="19591">MIHTDRLVLRPAVDADRDAIAALNAHPKVGAWLGGVRDRAASDAFVDRVQAHEFEHGFGFWVVERQTDTRVIGMTGVWWVPPEMDMPGVVEIGWRFHPDAWGQGYATEAAKAALAYGFETLKLPEIIAFTARTNLASQSVMRRIGMRHDPVRDFDHPGLAEDDPLRQHVVFVARP</sequence>
<dbReference type="InterPro" id="IPR051531">
    <property type="entry name" value="N-acetyltransferase"/>
</dbReference>
<dbReference type="PANTHER" id="PTHR43792">
    <property type="entry name" value="GNAT FAMILY, PUTATIVE (AFU_ORTHOLOGUE AFUA_3G00765)-RELATED-RELATED"/>
    <property type="match status" value="1"/>
</dbReference>
<keyword evidence="3" id="KW-1185">Reference proteome</keyword>
<accession>A0ABY4ZUL3</accession>
<feature type="domain" description="N-acetyltransferase" evidence="1">
    <location>
        <begin position="7"/>
        <end position="166"/>
    </location>
</feature>
<evidence type="ECO:0000313" key="3">
    <source>
        <dbReference type="Proteomes" id="UP001057520"/>
    </source>
</evidence>
<dbReference type="Proteomes" id="UP001057520">
    <property type="component" value="Chromosome"/>
</dbReference>
<reference evidence="2 3" key="1">
    <citation type="submission" date="2022-04" db="EMBL/GenBank/DDBJ databases">
        <title>Genome sequence of soybean root-associated Caulobacter segnis RL271.</title>
        <authorList>
            <person name="Longley R."/>
            <person name="Bonito G."/>
            <person name="Trigodet F."/>
            <person name="Crosson S."/>
            <person name="Fiebig A."/>
        </authorList>
    </citation>
    <scope>NUCLEOTIDE SEQUENCE [LARGE SCALE GENOMIC DNA]</scope>
    <source>
        <strain evidence="2 3">RL271</strain>
    </source>
</reference>
<dbReference type="InterPro" id="IPR000182">
    <property type="entry name" value="GNAT_dom"/>
</dbReference>
<evidence type="ECO:0000313" key="2">
    <source>
        <dbReference type="EMBL" id="USQ95712.1"/>
    </source>
</evidence>
<name>A0ABY4ZUL3_9CAUL</name>
<dbReference type="Pfam" id="PF13302">
    <property type="entry name" value="Acetyltransf_3"/>
    <property type="match status" value="1"/>
</dbReference>
<protein>
    <submittedName>
        <fullName evidence="2">GNAT family N-acetyltransferase</fullName>
    </submittedName>
</protein>
<organism evidence="2 3">
    <name type="scientific">Caulobacter segnis</name>
    <dbReference type="NCBI Taxonomy" id="88688"/>
    <lineage>
        <taxon>Bacteria</taxon>
        <taxon>Pseudomonadati</taxon>
        <taxon>Pseudomonadota</taxon>
        <taxon>Alphaproteobacteria</taxon>
        <taxon>Caulobacterales</taxon>
        <taxon>Caulobacteraceae</taxon>
        <taxon>Caulobacter</taxon>
    </lineage>
</organism>
<dbReference type="InterPro" id="IPR016181">
    <property type="entry name" value="Acyl_CoA_acyltransferase"/>
</dbReference>
<dbReference type="SUPFAM" id="SSF55729">
    <property type="entry name" value="Acyl-CoA N-acyltransferases (Nat)"/>
    <property type="match status" value="1"/>
</dbReference>
<proteinExistence type="predicted"/>
<gene>
    <name evidence="2" type="ORF">MZV50_24770</name>
</gene>